<organism evidence="1 2">
    <name type="scientific">Smallanthus sonchifolius</name>
    <dbReference type="NCBI Taxonomy" id="185202"/>
    <lineage>
        <taxon>Eukaryota</taxon>
        <taxon>Viridiplantae</taxon>
        <taxon>Streptophyta</taxon>
        <taxon>Embryophyta</taxon>
        <taxon>Tracheophyta</taxon>
        <taxon>Spermatophyta</taxon>
        <taxon>Magnoliopsida</taxon>
        <taxon>eudicotyledons</taxon>
        <taxon>Gunneridae</taxon>
        <taxon>Pentapetalae</taxon>
        <taxon>asterids</taxon>
        <taxon>campanulids</taxon>
        <taxon>Asterales</taxon>
        <taxon>Asteraceae</taxon>
        <taxon>Asteroideae</taxon>
        <taxon>Heliantheae alliance</taxon>
        <taxon>Millerieae</taxon>
        <taxon>Smallanthus</taxon>
    </lineage>
</organism>
<keyword evidence="2" id="KW-1185">Reference proteome</keyword>
<evidence type="ECO:0000313" key="2">
    <source>
        <dbReference type="Proteomes" id="UP001056120"/>
    </source>
</evidence>
<dbReference type="Proteomes" id="UP001056120">
    <property type="component" value="Linkage Group LG22"/>
</dbReference>
<accession>A0ACB9BYQ2</accession>
<protein>
    <submittedName>
        <fullName evidence="1">Uncharacterized protein</fullName>
    </submittedName>
</protein>
<sequence length="456" mass="51607">MYHVKSTVHNNNNNMVTKLLHHLHDHHPYTKMNHLPSPDSSTFPVDRPTSLAAKCWLDDACVVDIDHFVKTLSGIKAKGVRPDLIGSIITHYACKWIPELSGEPPSPAAAGYQSPQESATASWLKKRFFIETIVSVLPPEKDAVPCIFLLRLLKTAHMVGVDSNYREEIEKRVAWRLDQAALKELMIPCFSQVKGTLLDVELMLRLVKRFVEMDLEGLRSGAGMFKVAKLVDAYLAEVAVDSELELPEFMELAGAVPAQARATNDGLYRAIDTYLKTHVNMEKQERKMLCKLIDSQKLSIEASLHAAQNERLPVRSVIQVLFSEQAKLHSHIDWSRSFSNTKSPILGLDPHDWCHSSRDIMTLQQLEIKKLKENVMKLDRQCHLMQVQIGKLSEKKKRFFSWKKLAMSTNLRGISMEVAEGRVEEQGYDSSSIGKQTPKGKQGRCKTPKSWRQSTS</sequence>
<proteinExistence type="predicted"/>
<reference evidence="1 2" key="2">
    <citation type="journal article" date="2022" name="Mol. Ecol. Resour.">
        <title>The genomes of chicory, endive, great burdock and yacon provide insights into Asteraceae paleo-polyploidization history and plant inulin production.</title>
        <authorList>
            <person name="Fan W."/>
            <person name="Wang S."/>
            <person name="Wang H."/>
            <person name="Wang A."/>
            <person name="Jiang F."/>
            <person name="Liu H."/>
            <person name="Zhao H."/>
            <person name="Xu D."/>
            <person name="Zhang Y."/>
        </authorList>
    </citation>
    <scope>NUCLEOTIDE SEQUENCE [LARGE SCALE GENOMIC DNA]</scope>
    <source>
        <strain evidence="2">cv. Yunnan</strain>
        <tissue evidence="1">Leaves</tissue>
    </source>
</reference>
<gene>
    <name evidence="1" type="ORF">L1987_67017</name>
</gene>
<comment type="caution">
    <text evidence="1">The sequence shown here is derived from an EMBL/GenBank/DDBJ whole genome shotgun (WGS) entry which is preliminary data.</text>
</comment>
<evidence type="ECO:0000313" key="1">
    <source>
        <dbReference type="EMBL" id="KAI3727206.1"/>
    </source>
</evidence>
<reference evidence="2" key="1">
    <citation type="journal article" date="2022" name="Mol. Ecol. Resour.">
        <title>The genomes of chicory, endive, great burdock and yacon provide insights into Asteraceae palaeo-polyploidization history and plant inulin production.</title>
        <authorList>
            <person name="Fan W."/>
            <person name="Wang S."/>
            <person name="Wang H."/>
            <person name="Wang A."/>
            <person name="Jiang F."/>
            <person name="Liu H."/>
            <person name="Zhao H."/>
            <person name="Xu D."/>
            <person name="Zhang Y."/>
        </authorList>
    </citation>
    <scope>NUCLEOTIDE SEQUENCE [LARGE SCALE GENOMIC DNA]</scope>
    <source>
        <strain evidence="2">cv. Yunnan</strain>
    </source>
</reference>
<name>A0ACB9BYQ2_9ASTR</name>
<dbReference type="EMBL" id="CM042039">
    <property type="protein sequence ID" value="KAI3727206.1"/>
    <property type="molecule type" value="Genomic_DNA"/>
</dbReference>